<keyword evidence="8 13" id="KW-1133">Transmembrane helix</keyword>
<evidence type="ECO:0000256" key="8">
    <source>
        <dbReference type="ARBA" id="ARBA00022989"/>
    </source>
</evidence>
<keyword evidence="6" id="KW-0631">Potassium channel</keyword>
<evidence type="ECO:0000256" key="1">
    <source>
        <dbReference type="ARBA" id="ARBA00004141"/>
    </source>
</evidence>
<protein>
    <submittedName>
        <fullName evidence="14">DUF1211 domain-containing protein</fullName>
    </submittedName>
</protein>
<comment type="subcellular location">
    <subcellularLocation>
        <location evidence="1">Membrane</location>
        <topology evidence="1">Multi-pass membrane protein</topology>
    </subcellularLocation>
</comment>
<evidence type="ECO:0000256" key="3">
    <source>
        <dbReference type="ARBA" id="ARBA00022448"/>
    </source>
</evidence>
<keyword evidence="10 13" id="KW-0472">Membrane</keyword>
<dbReference type="GO" id="GO:0015252">
    <property type="term" value="F:proton channel activity"/>
    <property type="evidence" value="ECO:0007669"/>
    <property type="project" value="InterPro"/>
</dbReference>
<gene>
    <name evidence="14" type="ORF">EH165_11275</name>
</gene>
<dbReference type="PANTHER" id="PTHR31462:SF5">
    <property type="entry name" value="ENDOSOMAL_LYSOSOMAL PROTON CHANNEL TMEM175"/>
    <property type="match status" value="1"/>
</dbReference>
<evidence type="ECO:0000256" key="12">
    <source>
        <dbReference type="ARBA" id="ARBA00034430"/>
    </source>
</evidence>
<dbReference type="OrthoDB" id="7626281at2"/>
<feature type="transmembrane region" description="Helical" evidence="13">
    <location>
        <begin position="116"/>
        <end position="138"/>
    </location>
</feature>
<feature type="transmembrane region" description="Helical" evidence="13">
    <location>
        <begin position="178"/>
        <end position="196"/>
    </location>
</feature>
<evidence type="ECO:0000256" key="2">
    <source>
        <dbReference type="ARBA" id="ARBA00006920"/>
    </source>
</evidence>
<evidence type="ECO:0000256" key="7">
    <source>
        <dbReference type="ARBA" id="ARBA00022958"/>
    </source>
</evidence>
<evidence type="ECO:0000256" key="6">
    <source>
        <dbReference type="ARBA" id="ARBA00022826"/>
    </source>
</evidence>
<evidence type="ECO:0000256" key="10">
    <source>
        <dbReference type="ARBA" id="ARBA00023136"/>
    </source>
</evidence>
<evidence type="ECO:0000256" key="5">
    <source>
        <dbReference type="ARBA" id="ARBA00022692"/>
    </source>
</evidence>
<keyword evidence="5 13" id="KW-0812">Transmembrane</keyword>
<keyword evidence="11" id="KW-0407">Ion channel</keyword>
<evidence type="ECO:0000256" key="13">
    <source>
        <dbReference type="SAM" id="Phobius"/>
    </source>
</evidence>
<reference evidence="14 15" key="2">
    <citation type="submission" date="2018-12" db="EMBL/GenBank/DDBJ databases">
        <title>Nakamurella antarcticus sp. nov., isolated from Antarctica South Shetland Islands soil.</title>
        <authorList>
            <person name="Peng F."/>
        </authorList>
    </citation>
    <scope>NUCLEOTIDE SEQUENCE [LARGE SCALE GENOMIC DNA]</scope>
    <source>
        <strain evidence="14 15">S14-144</strain>
    </source>
</reference>
<keyword evidence="3" id="KW-0813">Transport</keyword>
<evidence type="ECO:0000313" key="15">
    <source>
        <dbReference type="Proteomes" id="UP000268084"/>
    </source>
</evidence>
<organism evidence="14 15">
    <name type="scientific">Nakamurella antarctica</name>
    <dbReference type="NCBI Taxonomy" id="1902245"/>
    <lineage>
        <taxon>Bacteria</taxon>
        <taxon>Bacillati</taxon>
        <taxon>Actinomycetota</taxon>
        <taxon>Actinomycetes</taxon>
        <taxon>Nakamurellales</taxon>
        <taxon>Nakamurellaceae</taxon>
        <taxon>Nakamurella</taxon>
    </lineage>
</organism>
<feature type="transmembrane region" description="Helical" evidence="13">
    <location>
        <begin position="81"/>
        <end position="101"/>
    </location>
</feature>
<feature type="transmembrane region" description="Helical" evidence="13">
    <location>
        <begin position="150"/>
        <end position="172"/>
    </location>
</feature>
<name>A0A3G8ZNB7_9ACTN</name>
<accession>A0A3G8ZNB7</accession>
<sequence length="217" mass="23483">MQTTLGLNRLVFFTDAVTAIAITLLILPVVDSVAKASTTGYSAGQFLAQNESQLIGLTMSFAVIARLWVSHHSTFEHVAAYNAPLMLLNIVWVFTIVLLPFPTEMISQFPTSSLTVGFYIGTMAANALVLTAMVLLVHRNPTLEDTANPISALQIFTSVAVTAAFLVALVVGVLVGPINFWALLILFVSIPAQMIYDRRAARSRAAQAEAERRCNAE</sequence>
<feature type="transmembrane region" description="Helical" evidence="13">
    <location>
        <begin position="12"/>
        <end position="30"/>
    </location>
</feature>
<dbReference type="PANTHER" id="PTHR31462">
    <property type="entry name" value="ENDOSOMAL/LYSOSOMAL POTASSIUM CHANNEL TMEM175"/>
    <property type="match status" value="1"/>
</dbReference>
<dbReference type="GO" id="GO:0005267">
    <property type="term" value="F:potassium channel activity"/>
    <property type="evidence" value="ECO:0007669"/>
    <property type="project" value="UniProtKB-KW"/>
</dbReference>
<dbReference type="Proteomes" id="UP000268084">
    <property type="component" value="Chromosome"/>
</dbReference>
<evidence type="ECO:0000256" key="9">
    <source>
        <dbReference type="ARBA" id="ARBA00023065"/>
    </source>
</evidence>
<comment type="catalytic activity">
    <reaction evidence="12">
        <text>K(+)(in) = K(+)(out)</text>
        <dbReference type="Rhea" id="RHEA:29463"/>
        <dbReference type="ChEBI" id="CHEBI:29103"/>
    </reaction>
</comment>
<proteinExistence type="inferred from homology"/>
<dbReference type="KEGG" id="nak:EH165_11275"/>
<evidence type="ECO:0000313" key="14">
    <source>
        <dbReference type="EMBL" id="AZI58628.1"/>
    </source>
</evidence>
<keyword evidence="4" id="KW-0633">Potassium transport</keyword>
<dbReference type="AlphaFoldDB" id="A0A3G8ZNB7"/>
<keyword evidence="15" id="KW-1185">Reference proteome</keyword>
<feature type="transmembrane region" description="Helical" evidence="13">
    <location>
        <begin position="50"/>
        <end position="69"/>
    </location>
</feature>
<dbReference type="RefSeq" id="WP_124799537.1">
    <property type="nucleotide sequence ID" value="NZ_CP034170.1"/>
</dbReference>
<dbReference type="GO" id="GO:0016020">
    <property type="term" value="C:membrane"/>
    <property type="evidence" value="ECO:0007669"/>
    <property type="project" value="UniProtKB-SubCell"/>
</dbReference>
<reference evidence="14 15" key="1">
    <citation type="submission" date="2018-11" db="EMBL/GenBank/DDBJ databases">
        <authorList>
            <person name="Da X."/>
        </authorList>
    </citation>
    <scope>NUCLEOTIDE SEQUENCE [LARGE SCALE GENOMIC DNA]</scope>
    <source>
        <strain evidence="14 15">S14-144</strain>
    </source>
</reference>
<dbReference type="InterPro" id="IPR010617">
    <property type="entry name" value="TMEM175-like"/>
</dbReference>
<keyword evidence="9" id="KW-0406">Ion transport</keyword>
<evidence type="ECO:0000256" key="11">
    <source>
        <dbReference type="ARBA" id="ARBA00023303"/>
    </source>
</evidence>
<dbReference type="Pfam" id="PF06736">
    <property type="entry name" value="TMEM175"/>
    <property type="match status" value="1"/>
</dbReference>
<comment type="similarity">
    <text evidence="2">Belongs to the TMEM175 family.</text>
</comment>
<keyword evidence="7" id="KW-0630">Potassium</keyword>
<dbReference type="EMBL" id="CP034170">
    <property type="protein sequence ID" value="AZI58628.1"/>
    <property type="molecule type" value="Genomic_DNA"/>
</dbReference>
<evidence type="ECO:0000256" key="4">
    <source>
        <dbReference type="ARBA" id="ARBA00022538"/>
    </source>
</evidence>